<name>A0A429X4H1_SIMTE</name>
<evidence type="ECO:0000313" key="4">
    <source>
        <dbReference type="Proteomes" id="UP000680670"/>
    </source>
</evidence>
<dbReference type="Proteomes" id="UP000680670">
    <property type="component" value="Unassembled WGS sequence"/>
</dbReference>
<reference evidence="1 4" key="2">
    <citation type="submission" date="2021-03" db="EMBL/GenBank/DDBJ databases">
        <title>Antimicrobial resistance genes in bacteria isolated from Japanese honey, and their potential for conferring macrolide and lincosamide resistance in the American foulbrood pathogen Paenibacillus larvae.</title>
        <authorList>
            <person name="Okamoto M."/>
            <person name="Kumagai M."/>
            <person name="Kanamori H."/>
            <person name="Takamatsu D."/>
        </authorList>
    </citation>
    <scope>NUCLEOTIDE SEQUENCE [LARGE SCALE GENOMIC DNA]</scope>
    <source>
        <strain evidence="1 4">J6TS1</strain>
    </source>
</reference>
<accession>A0A429X4H1</accession>
<comment type="caution">
    <text evidence="2">The sequence shown here is derived from an EMBL/GenBank/DDBJ whole genome shotgun (WGS) entry which is preliminary data.</text>
</comment>
<evidence type="ECO:0000313" key="1">
    <source>
        <dbReference type="EMBL" id="GIN96569.1"/>
    </source>
</evidence>
<dbReference type="RefSeq" id="WP_120117424.1">
    <property type="nucleotide sequence ID" value="NZ_BORJ01000005.1"/>
</dbReference>
<dbReference type="Proteomes" id="UP000287296">
    <property type="component" value="Unassembled WGS sequence"/>
</dbReference>
<proteinExistence type="predicted"/>
<dbReference type="EMBL" id="QYTW02000022">
    <property type="protein sequence ID" value="RST58260.1"/>
    <property type="molecule type" value="Genomic_DNA"/>
</dbReference>
<dbReference type="OrthoDB" id="2936667at2"/>
<protein>
    <submittedName>
        <fullName evidence="2">Uncharacterized protein</fullName>
    </submittedName>
</protein>
<evidence type="ECO:0000313" key="2">
    <source>
        <dbReference type="EMBL" id="RST58260.1"/>
    </source>
</evidence>
<dbReference type="EMBL" id="BORJ01000005">
    <property type="protein sequence ID" value="GIN96569.1"/>
    <property type="molecule type" value="Genomic_DNA"/>
</dbReference>
<gene>
    <name evidence="2" type="ORF">D5F11_018500</name>
    <name evidence="1" type="ORF">J6TS1_24390</name>
</gene>
<dbReference type="AlphaFoldDB" id="A0A429X4H1"/>
<reference evidence="2 3" key="1">
    <citation type="submission" date="2018-12" db="EMBL/GenBank/DDBJ databases">
        <authorList>
            <person name="Sun L."/>
            <person name="Chen Z."/>
        </authorList>
    </citation>
    <scope>NUCLEOTIDE SEQUENCE [LARGE SCALE GENOMIC DNA]</scope>
    <source>
        <strain evidence="2 3">LMG 29736</strain>
    </source>
</reference>
<sequence>MDMSHMMSNFKRISDALYSSSEILQNEHLPEEAKKRLLEAEQSLNKALHHVLSENRNIAQR</sequence>
<evidence type="ECO:0000313" key="3">
    <source>
        <dbReference type="Proteomes" id="UP000287296"/>
    </source>
</evidence>
<keyword evidence="4" id="KW-1185">Reference proteome</keyword>
<organism evidence="2 3">
    <name type="scientific">Siminovitchia terrae</name>
    <name type="common">Bacillus terrae</name>
    <dbReference type="NCBI Taxonomy" id="1914933"/>
    <lineage>
        <taxon>Bacteria</taxon>
        <taxon>Bacillati</taxon>
        <taxon>Bacillota</taxon>
        <taxon>Bacilli</taxon>
        <taxon>Bacillales</taxon>
        <taxon>Bacillaceae</taxon>
        <taxon>Siminovitchia</taxon>
    </lineage>
</organism>